<sequence>MTAHRPGSRVLVTARGDPYTGRVGTIANTWEADDGALVYTVQFCAEHGYPLGDHHTAYYLADEVEPA</sequence>
<proteinExistence type="predicted"/>
<dbReference type="Proteomes" id="UP000268285">
    <property type="component" value="Unassembled WGS sequence"/>
</dbReference>
<dbReference type="AlphaFoldDB" id="A0A498QK01"/>
<name>A0A498QK01_9MYCO</name>
<reference evidence="1 2" key="1">
    <citation type="submission" date="2018-09" db="EMBL/GenBank/DDBJ databases">
        <authorList>
            <person name="Tagini F."/>
        </authorList>
    </citation>
    <scope>NUCLEOTIDE SEQUENCE [LARGE SCALE GENOMIC DNA]</scope>
    <source>
        <strain evidence="1 2">MK142</strain>
    </source>
</reference>
<dbReference type="RefSeq" id="WP_122501867.1">
    <property type="nucleotide sequence ID" value="NZ_UPHU01000001.1"/>
</dbReference>
<evidence type="ECO:0000313" key="2">
    <source>
        <dbReference type="Proteomes" id="UP000268285"/>
    </source>
</evidence>
<accession>A0A498QK01</accession>
<evidence type="ECO:0008006" key="3">
    <source>
        <dbReference type="Google" id="ProtNLM"/>
    </source>
</evidence>
<gene>
    <name evidence="1" type="ORF">LAUMK142_00454</name>
</gene>
<protein>
    <recommendedName>
        <fullName evidence="3">DUF1918 domain-containing protein</fullName>
    </recommendedName>
</protein>
<organism evidence="1 2">
    <name type="scientific">Mycobacterium pseudokansasii</name>
    <dbReference type="NCBI Taxonomy" id="2341080"/>
    <lineage>
        <taxon>Bacteria</taxon>
        <taxon>Bacillati</taxon>
        <taxon>Actinomycetota</taxon>
        <taxon>Actinomycetes</taxon>
        <taxon>Mycobacteriales</taxon>
        <taxon>Mycobacteriaceae</taxon>
        <taxon>Mycobacterium</taxon>
    </lineage>
</organism>
<keyword evidence="2" id="KW-1185">Reference proteome</keyword>
<dbReference type="EMBL" id="UPHU01000001">
    <property type="protein sequence ID" value="VBA46741.1"/>
    <property type="molecule type" value="Genomic_DNA"/>
</dbReference>
<evidence type="ECO:0000313" key="1">
    <source>
        <dbReference type="EMBL" id="VBA46741.1"/>
    </source>
</evidence>